<organism evidence="5 6">
    <name type="scientific">Paenibacillus glycanilyticus</name>
    <dbReference type="NCBI Taxonomy" id="126569"/>
    <lineage>
        <taxon>Bacteria</taxon>
        <taxon>Bacillati</taxon>
        <taxon>Bacillota</taxon>
        <taxon>Bacilli</taxon>
        <taxon>Bacillales</taxon>
        <taxon>Paenibacillaceae</taxon>
        <taxon>Paenibacillus</taxon>
    </lineage>
</organism>
<dbReference type="InterPro" id="IPR050624">
    <property type="entry name" value="HTH-type_Tx_Regulator"/>
</dbReference>
<keyword evidence="3" id="KW-0472">Membrane</keyword>
<dbReference type="PANTHER" id="PTHR43479:SF7">
    <property type="entry name" value="TETR-FAMILY TRANSCRIPTIONAL REGULATOR"/>
    <property type="match status" value="1"/>
</dbReference>
<feature type="transmembrane region" description="Helical" evidence="3">
    <location>
        <begin position="151"/>
        <end position="168"/>
    </location>
</feature>
<dbReference type="PANTHER" id="PTHR43479">
    <property type="entry name" value="ACREF/ENVCD OPERON REPRESSOR-RELATED"/>
    <property type="match status" value="1"/>
</dbReference>
<feature type="transmembrane region" description="Helical" evidence="3">
    <location>
        <begin position="180"/>
        <end position="197"/>
    </location>
</feature>
<gene>
    <name evidence="5" type="ORF">PghCCS26_07090</name>
</gene>
<dbReference type="Pfam" id="PF00440">
    <property type="entry name" value="TetR_N"/>
    <property type="match status" value="1"/>
</dbReference>
<name>A0ABQ6NHB5_9BACL</name>
<dbReference type="InterPro" id="IPR039532">
    <property type="entry name" value="TetR_C_Firmicutes"/>
</dbReference>
<keyword evidence="3" id="KW-0812">Transmembrane</keyword>
<feature type="DNA-binding region" description="H-T-H motif" evidence="2">
    <location>
        <begin position="33"/>
        <end position="52"/>
    </location>
</feature>
<evidence type="ECO:0000256" key="2">
    <source>
        <dbReference type="PROSITE-ProRule" id="PRU00335"/>
    </source>
</evidence>
<dbReference type="InterPro" id="IPR009057">
    <property type="entry name" value="Homeodomain-like_sf"/>
</dbReference>
<dbReference type="Pfam" id="PF14278">
    <property type="entry name" value="TetR_C_8"/>
    <property type="match status" value="1"/>
</dbReference>
<dbReference type="InterPro" id="IPR001647">
    <property type="entry name" value="HTH_TetR"/>
</dbReference>
<dbReference type="EMBL" id="BTCL01000002">
    <property type="protein sequence ID" value="GMK43582.1"/>
    <property type="molecule type" value="Genomic_DNA"/>
</dbReference>
<dbReference type="RefSeq" id="WP_317978827.1">
    <property type="nucleotide sequence ID" value="NZ_BTCL01000002.1"/>
</dbReference>
<accession>A0ABQ6NHB5</accession>
<sequence length="205" mass="23828">MSEKIDRRKAKTKQQIHDSLMALIAEKGVEHVTVTDITSHANLNRGTFYLHYKDVPDVLQQLKDHVFKSIEQYVVKINFRTAMEYADRQVPYPLGVRIFQEFAKHADFLKVMFGPKGDLSYAIQFRKLMARHIYQKIDIPEAANLKIRRDYVVAYMTSAHFGMLMHWIECDLDQTPEQMAFIMMNIVNFGPLVSFGIKEMPPAKS</sequence>
<keyword evidence="3" id="KW-1133">Transmembrane helix</keyword>
<reference evidence="5 6" key="1">
    <citation type="submission" date="2023-05" db="EMBL/GenBank/DDBJ databases">
        <title>Draft genome of Paenibacillus sp. CCS26.</title>
        <authorList>
            <person name="Akita H."/>
            <person name="Shinto Y."/>
            <person name="Kimura Z."/>
        </authorList>
    </citation>
    <scope>NUCLEOTIDE SEQUENCE [LARGE SCALE GENOMIC DNA]</scope>
    <source>
        <strain evidence="5 6">CCS26</strain>
    </source>
</reference>
<feature type="domain" description="HTH tetR-type" evidence="4">
    <location>
        <begin position="10"/>
        <end position="70"/>
    </location>
</feature>
<dbReference type="Gene3D" id="1.10.357.10">
    <property type="entry name" value="Tetracycline Repressor, domain 2"/>
    <property type="match status" value="1"/>
</dbReference>
<evidence type="ECO:0000259" key="4">
    <source>
        <dbReference type="PROSITE" id="PS50977"/>
    </source>
</evidence>
<evidence type="ECO:0000313" key="6">
    <source>
        <dbReference type="Proteomes" id="UP001285921"/>
    </source>
</evidence>
<keyword evidence="1 2" id="KW-0238">DNA-binding</keyword>
<evidence type="ECO:0000256" key="1">
    <source>
        <dbReference type="ARBA" id="ARBA00023125"/>
    </source>
</evidence>
<evidence type="ECO:0000313" key="5">
    <source>
        <dbReference type="EMBL" id="GMK43582.1"/>
    </source>
</evidence>
<dbReference type="Proteomes" id="UP001285921">
    <property type="component" value="Unassembled WGS sequence"/>
</dbReference>
<comment type="caution">
    <text evidence="5">The sequence shown here is derived from an EMBL/GenBank/DDBJ whole genome shotgun (WGS) entry which is preliminary data.</text>
</comment>
<evidence type="ECO:0000256" key="3">
    <source>
        <dbReference type="SAM" id="Phobius"/>
    </source>
</evidence>
<protein>
    <submittedName>
        <fullName evidence="5">TetR family transcriptional regulator</fullName>
    </submittedName>
</protein>
<proteinExistence type="predicted"/>
<keyword evidence="6" id="KW-1185">Reference proteome</keyword>
<dbReference type="SUPFAM" id="SSF46689">
    <property type="entry name" value="Homeodomain-like"/>
    <property type="match status" value="1"/>
</dbReference>
<dbReference type="PROSITE" id="PS50977">
    <property type="entry name" value="HTH_TETR_2"/>
    <property type="match status" value="1"/>
</dbReference>